<evidence type="ECO:0000256" key="1">
    <source>
        <dbReference type="SAM" id="MobiDB-lite"/>
    </source>
</evidence>
<keyword evidence="3" id="KW-1185">Reference proteome</keyword>
<protein>
    <submittedName>
        <fullName evidence="2">Uncharacterized protein</fullName>
    </submittedName>
</protein>
<feature type="compositionally biased region" description="Polar residues" evidence="1">
    <location>
        <begin position="122"/>
        <end position="132"/>
    </location>
</feature>
<reference evidence="2" key="2">
    <citation type="journal article" date="2019" name="IMA Fungus">
        <title>Genome sequencing and comparison of five Tilletia species to identify candidate genes for the detection of regulated species infecting wheat.</title>
        <authorList>
            <person name="Nguyen H.D.T."/>
            <person name="Sultana T."/>
            <person name="Kesanakurti P."/>
            <person name="Hambleton S."/>
        </authorList>
    </citation>
    <scope>NUCLEOTIDE SEQUENCE</scope>
    <source>
        <strain evidence="2">DAOMC 236422</strain>
    </source>
</reference>
<dbReference type="EMBL" id="LWDG02000413">
    <property type="protein sequence ID" value="KAE8265905.1"/>
    <property type="molecule type" value="Genomic_DNA"/>
</dbReference>
<organism evidence="2 3">
    <name type="scientific">Tilletia walkeri</name>
    <dbReference type="NCBI Taxonomy" id="117179"/>
    <lineage>
        <taxon>Eukaryota</taxon>
        <taxon>Fungi</taxon>
        <taxon>Dikarya</taxon>
        <taxon>Basidiomycota</taxon>
        <taxon>Ustilaginomycotina</taxon>
        <taxon>Exobasidiomycetes</taxon>
        <taxon>Tilletiales</taxon>
        <taxon>Tilletiaceae</taxon>
        <taxon>Tilletia</taxon>
    </lineage>
</organism>
<evidence type="ECO:0000313" key="3">
    <source>
        <dbReference type="Proteomes" id="UP000078113"/>
    </source>
</evidence>
<reference evidence="2" key="1">
    <citation type="submission" date="2016-04" db="EMBL/GenBank/DDBJ databases">
        <authorList>
            <person name="Nguyen H.D."/>
            <person name="Samba Siva P."/>
            <person name="Cullis J."/>
            <person name="Levesque C.A."/>
            <person name="Hambleton S."/>
        </authorList>
    </citation>
    <scope>NUCLEOTIDE SEQUENCE</scope>
    <source>
        <strain evidence="2">DAOMC 236422</strain>
    </source>
</reference>
<feature type="compositionally biased region" description="Acidic residues" evidence="1">
    <location>
        <begin position="47"/>
        <end position="59"/>
    </location>
</feature>
<feature type="compositionally biased region" description="Low complexity" evidence="1">
    <location>
        <begin position="23"/>
        <end position="35"/>
    </location>
</feature>
<sequence>MSARSTTLPRLLLRALPARGIASSSYAHASSSSSSPPEPSHLVREDIPEEMPFDEDEDDNNRGNTTSAPGSLVRTAFVRSADGRIQDIHSALALARGVAFPRREGGGYADGGDIDGRETRRTPASGSENGPKQESVLRDLTFAKSFEQRQYLGFASFTFSGPETLSSALKAQSQSLTPRKYYVPPLHQASQTNVREPLLSGRSLTMIGLADVAPLIGLPREEIVKVLGAEGRAGTQDEVEEEGEVAGKWVEYKLERRTSVKTARVRKRNPTNE</sequence>
<name>A0A8X7N570_9BASI</name>
<dbReference type="Proteomes" id="UP000078113">
    <property type="component" value="Unassembled WGS sequence"/>
</dbReference>
<dbReference type="AlphaFoldDB" id="A0A8X7N570"/>
<gene>
    <name evidence="2" type="ORF">A4X09_0g6441</name>
</gene>
<feature type="region of interest" description="Disordered" evidence="1">
    <location>
        <begin position="102"/>
        <end position="136"/>
    </location>
</feature>
<evidence type="ECO:0000313" key="2">
    <source>
        <dbReference type="EMBL" id="KAE8265905.1"/>
    </source>
</evidence>
<proteinExistence type="predicted"/>
<feature type="region of interest" description="Disordered" evidence="1">
    <location>
        <begin position="23"/>
        <end position="69"/>
    </location>
</feature>
<accession>A0A8X7N570</accession>
<comment type="caution">
    <text evidence="2">The sequence shown here is derived from an EMBL/GenBank/DDBJ whole genome shotgun (WGS) entry which is preliminary data.</text>
</comment>